<dbReference type="Proteomes" id="UP000641386">
    <property type="component" value="Unassembled WGS sequence"/>
</dbReference>
<dbReference type="InterPro" id="IPR002711">
    <property type="entry name" value="HNH"/>
</dbReference>
<name>A0A919AFT6_9ACTN</name>
<evidence type="ECO:0000313" key="2">
    <source>
        <dbReference type="EMBL" id="GHF03294.1"/>
    </source>
</evidence>
<dbReference type="GO" id="GO:0003676">
    <property type="term" value="F:nucleic acid binding"/>
    <property type="evidence" value="ECO:0007669"/>
    <property type="project" value="InterPro"/>
</dbReference>
<comment type="caution">
    <text evidence="2">The sequence shown here is derived from an EMBL/GenBank/DDBJ whole genome shotgun (WGS) entry which is preliminary data.</text>
</comment>
<proteinExistence type="predicted"/>
<dbReference type="GO" id="GO:0004519">
    <property type="term" value="F:endonuclease activity"/>
    <property type="evidence" value="ECO:0007669"/>
    <property type="project" value="InterPro"/>
</dbReference>
<reference evidence="2" key="2">
    <citation type="submission" date="2020-09" db="EMBL/GenBank/DDBJ databases">
        <authorList>
            <person name="Sun Q."/>
            <person name="Ohkuma M."/>
        </authorList>
    </citation>
    <scope>NUCLEOTIDE SEQUENCE</scope>
    <source>
        <strain evidence="2">JCM 3302</strain>
    </source>
</reference>
<reference evidence="2" key="1">
    <citation type="journal article" date="2014" name="Int. J. Syst. Evol. Microbiol.">
        <title>Complete genome sequence of Corynebacterium casei LMG S-19264T (=DSM 44701T), isolated from a smear-ripened cheese.</title>
        <authorList>
            <consortium name="US DOE Joint Genome Institute (JGI-PGF)"/>
            <person name="Walter F."/>
            <person name="Albersmeier A."/>
            <person name="Kalinowski J."/>
            <person name="Ruckert C."/>
        </authorList>
    </citation>
    <scope>NUCLEOTIDE SEQUENCE</scope>
    <source>
        <strain evidence="2">JCM 3302</strain>
    </source>
</reference>
<dbReference type="RefSeq" id="WP_189906589.1">
    <property type="nucleotide sequence ID" value="NZ_BNBC01000044.1"/>
</dbReference>
<feature type="domain" description="HNH" evidence="1">
    <location>
        <begin position="28"/>
        <end position="71"/>
    </location>
</feature>
<sequence>MHDRKIQAVLEEGTPLRCELCSFGFTAADGEPGDGSIEVHHRLPLHISGVTETRIADPALLCANCHRMLHRSRLAESWRTPASLRAEMGMPTRSASH</sequence>
<keyword evidence="3" id="KW-1185">Reference proteome</keyword>
<dbReference type="CDD" id="cd00085">
    <property type="entry name" value="HNHc"/>
    <property type="match status" value="1"/>
</dbReference>
<dbReference type="Pfam" id="PF01844">
    <property type="entry name" value="HNH"/>
    <property type="match status" value="1"/>
</dbReference>
<dbReference type="EMBL" id="BNBC01000044">
    <property type="protein sequence ID" value="GHF03294.1"/>
    <property type="molecule type" value="Genomic_DNA"/>
</dbReference>
<protein>
    <recommendedName>
        <fullName evidence="1">HNH domain-containing protein</fullName>
    </recommendedName>
</protein>
<dbReference type="GO" id="GO:0008270">
    <property type="term" value="F:zinc ion binding"/>
    <property type="evidence" value="ECO:0007669"/>
    <property type="project" value="InterPro"/>
</dbReference>
<evidence type="ECO:0000259" key="1">
    <source>
        <dbReference type="Pfam" id="PF01844"/>
    </source>
</evidence>
<organism evidence="2 3">
    <name type="scientific">Streptomyces spiralis</name>
    <dbReference type="NCBI Taxonomy" id="66376"/>
    <lineage>
        <taxon>Bacteria</taxon>
        <taxon>Bacillati</taxon>
        <taxon>Actinomycetota</taxon>
        <taxon>Actinomycetes</taxon>
        <taxon>Kitasatosporales</taxon>
        <taxon>Streptomycetaceae</taxon>
        <taxon>Streptomyces</taxon>
    </lineage>
</organism>
<dbReference type="AlphaFoldDB" id="A0A919AFT6"/>
<evidence type="ECO:0000313" key="3">
    <source>
        <dbReference type="Proteomes" id="UP000641386"/>
    </source>
</evidence>
<dbReference type="InterPro" id="IPR003615">
    <property type="entry name" value="HNH_nuc"/>
</dbReference>
<accession>A0A919AFT6</accession>
<gene>
    <name evidence="2" type="ORF">GCM10014715_69500</name>
</gene>